<evidence type="ECO:0000256" key="4">
    <source>
        <dbReference type="ARBA" id="ARBA00022723"/>
    </source>
</evidence>
<protein>
    <submittedName>
        <fullName evidence="7">Transketolase</fullName>
    </submittedName>
</protein>
<dbReference type="CDD" id="cd02012">
    <property type="entry name" value="TPP_TK"/>
    <property type="match status" value="1"/>
</dbReference>
<dbReference type="Gene3D" id="3.40.50.970">
    <property type="match status" value="1"/>
</dbReference>
<evidence type="ECO:0000313" key="7">
    <source>
        <dbReference type="EMBL" id="TCL39228.1"/>
    </source>
</evidence>
<organism evidence="7 8">
    <name type="scientific">Anaerospora hongkongensis</name>
    <dbReference type="NCBI Taxonomy" id="244830"/>
    <lineage>
        <taxon>Bacteria</taxon>
        <taxon>Bacillati</taxon>
        <taxon>Bacillota</taxon>
        <taxon>Negativicutes</taxon>
        <taxon>Selenomonadales</taxon>
        <taxon>Sporomusaceae</taxon>
        <taxon>Anaerospora</taxon>
    </lineage>
</organism>
<accession>A0A4R1Q100</accession>
<keyword evidence="4" id="KW-0479">Metal-binding</keyword>
<dbReference type="EMBL" id="SLUI01000002">
    <property type="protein sequence ID" value="TCL39228.1"/>
    <property type="molecule type" value="Genomic_DNA"/>
</dbReference>
<comment type="cofactor">
    <cofactor evidence="1">
        <name>thiamine diphosphate</name>
        <dbReference type="ChEBI" id="CHEBI:58937"/>
    </cofactor>
</comment>
<dbReference type="Pfam" id="PF00456">
    <property type="entry name" value="Transketolase_N"/>
    <property type="match status" value="1"/>
</dbReference>
<dbReference type="RefSeq" id="WP_132075418.1">
    <property type="nucleotide sequence ID" value="NZ_SLUI01000002.1"/>
</dbReference>
<comment type="caution">
    <text evidence="7">The sequence shown here is derived from an EMBL/GenBank/DDBJ whole genome shotgun (WGS) entry which is preliminary data.</text>
</comment>
<dbReference type="Proteomes" id="UP000295063">
    <property type="component" value="Unassembled WGS sequence"/>
</dbReference>
<dbReference type="SUPFAM" id="SSF52518">
    <property type="entry name" value="Thiamin diphosphate-binding fold (THDP-binding)"/>
    <property type="match status" value="1"/>
</dbReference>
<sequence>MADFQKLGVHDLQCMSRTIRTDILKMVHAACSGHPGGSLSATDIVTALYFNTLNINAKDPQWEDRDRFVLSKGHCCPVLYACLARRGYFEVNELLTLRKYGTKLQGHPDMNKCPGIDMTSGSLGNGIGCAVGIAIAGKVRNKNYKVYVMLGDGECQEGVVWEAAMCAAHHKLTNLIAIVDVNKLQIIDTTEKVMNIEPLADKWRSFGWKVLEMDGHDMAQIVATLDYAKTIEGPVVILAQTVKGKGVSFMEGVAKWHGAAPSNDELARAICEIEGVAE</sequence>
<dbReference type="OrthoDB" id="8732661at2"/>
<dbReference type="GO" id="GO:0046872">
    <property type="term" value="F:metal ion binding"/>
    <property type="evidence" value="ECO:0007669"/>
    <property type="project" value="UniProtKB-KW"/>
</dbReference>
<dbReference type="InterPro" id="IPR029061">
    <property type="entry name" value="THDP-binding"/>
</dbReference>
<dbReference type="AlphaFoldDB" id="A0A4R1Q100"/>
<dbReference type="InterPro" id="IPR005474">
    <property type="entry name" value="Transketolase_N"/>
</dbReference>
<evidence type="ECO:0000256" key="3">
    <source>
        <dbReference type="ARBA" id="ARBA00022679"/>
    </source>
</evidence>
<name>A0A4R1Q100_9FIRM</name>
<dbReference type="PANTHER" id="PTHR47514:SF1">
    <property type="entry name" value="TRANSKETOLASE N-TERMINAL SECTION-RELATED"/>
    <property type="match status" value="1"/>
</dbReference>
<dbReference type="PANTHER" id="PTHR47514">
    <property type="entry name" value="TRANSKETOLASE N-TERMINAL SECTION-RELATED"/>
    <property type="match status" value="1"/>
</dbReference>
<comment type="similarity">
    <text evidence="2">Belongs to the transketolase family.</text>
</comment>
<dbReference type="GO" id="GO:0016740">
    <property type="term" value="F:transferase activity"/>
    <property type="evidence" value="ECO:0007669"/>
    <property type="project" value="UniProtKB-KW"/>
</dbReference>
<gene>
    <name evidence="7" type="ORF">EV210_102138</name>
</gene>
<keyword evidence="8" id="KW-1185">Reference proteome</keyword>
<keyword evidence="3" id="KW-0808">Transferase</keyword>
<evidence type="ECO:0000313" key="8">
    <source>
        <dbReference type="Proteomes" id="UP000295063"/>
    </source>
</evidence>
<keyword evidence="5" id="KW-0786">Thiamine pyrophosphate</keyword>
<evidence type="ECO:0000259" key="6">
    <source>
        <dbReference type="Pfam" id="PF00456"/>
    </source>
</evidence>
<evidence type="ECO:0000256" key="5">
    <source>
        <dbReference type="ARBA" id="ARBA00023052"/>
    </source>
</evidence>
<reference evidence="7 8" key="1">
    <citation type="submission" date="2019-03" db="EMBL/GenBank/DDBJ databases">
        <title>Genomic Encyclopedia of Type Strains, Phase IV (KMG-IV): sequencing the most valuable type-strain genomes for metagenomic binning, comparative biology and taxonomic classification.</title>
        <authorList>
            <person name="Goeker M."/>
        </authorList>
    </citation>
    <scope>NUCLEOTIDE SEQUENCE [LARGE SCALE GENOMIC DNA]</scope>
    <source>
        <strain evidence="7 8">DSM 15969</strain>
    </source>
</reference>
<evidence type="ECO:0000256" key="2">
    <source>
        <dbReference type="ARBA" id="ARBA00007131"/>
    </source>
</evidence>
<proteinExistence type="inferred from homology"/>
<feature type="domain" description="Transketolase N-terminal" evidence="6">
    <location>
        <begin position="16"/>
        <end position="268"/>
    </location>
</feature>
<evidence type="ECO:0000256" key="1">
    <source>
        <dbReference type="ARBA" id="ARBA00001964"/>
    </source>
</evidence>
<dbReference type="InterPro" id="IPR049557">
    <property type="entry name" value="Transketolase_CS"/>
</dbReference>
<dbReference type="PROSITE" id="PS00801">
    <property type="entry name" value="TRANSKETOLASE_1"/>
    <property type="match status" value="1"/>
</dbReference>